<dbReference type="PANTHER" id="PTHR43384:SF7">
    <property type="entry name" value="CARBON-MONOXIDE DEHYDROGENASE ACCESSORY PROTEIN"/>
    <property type="match status" value="1"/>
</dbReference>
<evidence type="ECO:0000259" key="1">
    <source>
        <dbReference type="Pfam" id="PF01656"/>
    </source>
</evidence>
<dbReference type="PANTHER" id="PTHR43384">
    <property type="entry name" value="SEPTUM SITE-DETERMINING PROTEIN MIND HOMOLOG, CHLOROPLASTIC-RELATED"/>
    <property type="match status" value="1"/>
</dbReference>
<protein>
    <submittedName>
        <fullName evidence="2">Cobyrinic acid a,c-diamide synthase</fullName>
    </submittedName>
</protein>
<dbReference type="InParanoid" id="A0LLY7"/>
<evidence type="ECO:0000313" key="3">
    <source>
        <dbReference type="Proteomes" id="UP000001784"/>
    </source>
</evidence>
<name>A0LLY7_SYNFM</name>
<gene>
    <name evidence="2" type="ordered locus">Sfum_2761</name>
</gene>
<dbReference type="GO" id="GO:0005829">
    <property type="term" value="C:cytosol"/>
    <property type="evidence" value="ECO:0007669"/>
    <property type="project" value="TreeGrafter"/>
</dbReference>
<dbReference type="InterPro" id="IPR002586">
    <property type="entry name" value="CobQ/CobB/MinD/ParA_Nub-bd_dom"/>
</dbReference>
<dbReference type="GO" id="GO:0016887">
    <property type="term" value="F:ATP hydrolysis activity"/>
    <property type="evidence" value="ECO:0007669"/>
    <property type="project" value="TreeGrafter"/>
</dbReference>
<dbReference type="InterPro" id="IPR014433">
    <property type="entry name" value="CooC"/>
</dbReference>
<dbReference type="eggNOG" id="COG3640">
    <property type="taxonomic scope" value="Bacteria"/>
</dbReference>
<dbReference type="KEGG" id="sfu:Sfum_2761"/>
<dbReference type="Pfam" id="PF01656">
    <property type="entry name" value="CbiA"/>
    <property type="match status" value="1"/>
</dbReference>
<proteinExistence type="predicted"/>
<feature type="domain" description="CobQ/CobB/MinD/ParA nucleotide binding" evidence="1">
    <location>
        <begin position="6"/>
        <end position="223"/>
    </location>
</feature>
<dbReference type="GO" id="GO:0009898">
    <property type="term" value="C:cytoplasmic side of plasma membrane"/>
    <property type="evidence" value="ECO:0007669"/>
    <property type="project" value="TreeGrafter"/>
</dbReference>
<dbReference type="STRING" id="335543.Sfum_2761"/>
<dbReference type="GO" id="GO:0005524">
    <property type="term" value="F:ATP binding"/>
    <property type="evidence" value="ECO:0007669"/>
    <property type="project" value="TreeGrafter"/>
</dbReference>
<keyword evidence="3" id="KW-1185">Reference proteome</keyword>
<reference evidence="2 3" key="1">
    <citation type="submission" date="2006-10" db="EMBL/GenBank/DDBJ databases">
        <title>Complete sequence of Syntrophobacter fumaroxidans MPOB.</title>
        <authorList>
            <consortium name="US DOE Joint Genome Institute"/>
            <person name="Copeland A."/>
            <person name="Lucas S."/>
            <person name="Lapidus A."/>
            <person name="Barry K."/>
            <person name="Detter J.C."/>
            <person name="Glavina del Rio T."/>
            <person name="Hammon N."/>
            <person name="Israni S."/>
            <person name="Pitluck S."/>
            <person name="Goltsman E.G."/>
            <person name="Martinez M."/>
            <person name="Schmutz J."/>
            <person name="Larimer F."/>
            <person name="Land M."/>
            <person name="Hauser L."/>
            <person name="Kyrpides N."/>
            <person name="Kim E."/>
            <person name="Boone D.R."/>
            <person name="Brockman F."/>
            <person name="Culley D."/>
            <person name="Ferry J."/>
            <person name="Gunsalus R."/>
            <person name="McInerney M.J."/>
            <person name="Morrison M."/>
            <person name="Plugge C."/>
            <person name="Rohlin L."/>
            <person name="Scholten J."/>
            <person name="Sieber J."/>
            <person name="Stams A.J.M."/>
            <person name="Worm P."/>
            <person name="Henstra A.M."/>
            <person name="Richardson P."/>
        </authorList>
    </citation>
    <scope>NUCLEOTIDE SEQUENCE [LARGE SCALE GENOMIC DNA]</scope>
    <source>
        <strain evidence="3">DSM 10017 / MPOB</strain>
    </source>
</reference>
<dbReference type="Gene3D" id="3.40.50.300">
    <property type="entry name" value="P-loop containing nucleotide triphosphate hydrolases"/>
    <property type="match status" value="1"/>
</dbReference>
<evidence type="ECO:0000313" key="2">
    <source>
        <dbReference type="EMBL" id="ABK18439.1"/>
    </source>
</evidence>
<dbReference type="PIRSF" id="PIRSF005647">
    <property type="entry name" value="CooC"/>
    <property type="match status" value="1"/>
</dbReference>
<dbReference type="OrthoDB" id="9779073at2"/>
<dbReference type="SUPFAM" id="SSF52540">
    <property type="entry name" value="P-loop containing nucleoside triphosphate hydrolases"/>
    <property type="match status" value="1"/>
</dbReference>
<organism evidence="2 3">
    <name type="scientific">Syntrophobacter fumaroxidans (strain DSM 10017 / MPOB)</name>
    <dbReference type="NCBI Taxonomy" id="335543"/>
    <lineage>
        <taxon>Bacteria</taxon>
        <taxon>Pseudomonadati</taxon>
        <taxon>Thermodesulfobacteriota</taxon>
        <taxon>Syntrophobacteria</taxon>
        <taxon>Syntrophobacterales</taxon>
        <taxon>Syntrophobacteraceae</taxon>
        <taxon>Syntrophobacter</taxon>
    </lineage>
</organism>
<dbReference type="InterPro" id="IPR027417">
    <property type="entry name" value="P-loop_NTPase"/>
</dbReference>
<dbReference type="EMBL" id="CP000478">
    <property type="protein sequence ID" value="ABK18439.1"/>
    <property type="molecule type" value="Genomic_DNA"/>
</dbReference>
<dbReference type="Proteomes" id="UP000001784">
    <property type="component" value="Chromosome"/>
</dbReference>
<dbReference type="GO" id="GO:0051782">
    <property type="term" value="P:negative regulation of cell division"/>
    <property type="evidence" value="ECO:0007669"/>
    <property type="project" value="TreeGrafter"/>
</dbReference>
<dbReference type="HOGENOM" id="CLU_082962_0_0_7"/>
<dbReference type="AlphaFoldDB" id="A0LLY7"/>
<accession>A0LLY7</accession>
<dbReference type="RefSeq" id="WP_011699606.1">
    <property type="nucleotide sequence ID" value="NC_008554.1"/>
</dbReference>
<sequence length="250" mass="27032">MGFTIALGGKGGSGKTTVAGLLIHHMIRKGMKPVLAIDADPNANLNDVLGVMLNGTLSDAREMMKKDVPPGMTKDVFMEMKMEQALVEGDGFDLIAMGMPEGPGCYCAANNLLSQLIDRLIGNYDYLVVDNEAGMEHFSRLTQKDIDLLVLVSDPSRRGLTAACRIAALVRVLPMKVKEILLVVNRLEKEPPSWPAEVVETFGPERIASLPSDPLLADFDMQGKPAVTLPEDAPIVKATARLFEQLTGLC</sequence>
<dbReference type="InterPro" id="IPR050625">
    <property type="entry name" value="ParA/MinD_ATPase"/>
</dbReference>